<gene>
    <name evidence="1" type="ORF">BST85_05050</name>
</gene>
<name>A0A2S7KNZ1_9FLAO</name>
<evidence type="ECO:0000313" key="1">
    <source>
        <dbReference type="EMBL" id="PQB04335.1"/>
    </source>
</evidence>
<proteinExistence type="predicted"/>
<dbReference type="RefSeq" id="WP_104812263.1">
    <property type="nucleotide sequence ID" value="NZ_MQUB01000001.1"/>
</dbReference>
<dbReference type="Proteomes" id="UP000239800">
    <property type="component" value="Unassembled WGS sequence"/>
</dbReference>
<reference evidence="1 2" key="1">
    <citation type="submission" date="2016-11" db="EMBL/GenBank/DDBJ databases">
        <title>Trade-off between light-utilization and light-protection in marine flavobacteria.</title>
        <authorList>
            <person name="Kumagai Y."/>
        </authorList>
    </citation>
    <scope>NUCLEOTIDE SEQUENCE [LARGE SCALE GENOMIC DNA]</scope>
    <source>
        <strain evidence="1 2">NBRC 107741</strain>
    </source>
</reference>
<organism evidence="1 2">
    <name type="scientific">Aureitalea marina</name>
    <dbReference type="NCBI Taxonomy" id="930804"/>
    <lineage>
        <taxon>Bacteria</taxon>
        <taxon>Pseudomonadati</taxon>
        <taxon>Bacteroidota</taxon>
        <taxon>Flavobacteriia</taxon>
        <taxon>Flavobacteriales</taxon>
        <taxon>Flavobacteriaceae</taxon>
        <taxon>Aureitalea</taxon>
    </lineage>
</organism>
<dbReference type="EMBL" id="MQUB01000001">
    <property type="protein sequence ID" value="PQB04335.1"/>
    <property type="molecule type" value="Genomic_DNA"/>
</dbReference>
<dbReference type="OrthoDB" id="7593840at2"/>
<protein>
    <submittedName>
        <fullName evidence="1">Uncharacterized protein</fullName>
    </submittedName>
</protein>
<accession>A0A2S7KNZ1</accession>
<comment type="caution">
    <text evidence="1">The sequence shown here is derived from an EMBL/GenBank/DDBJ whole genome shotgun (WGS) entry which is preliminary data.</text>
</comment>
<sequence length="373" mass="42203">MKAKSTITFFTAVFFFSTYLYGQVFSDKVVSEERIELVDSIADEPYPYLLPIWGKKVIEKGFDIPYSAGLGINYVTQESEILVQNLQVGFNNGELIELDEFIRFPSAVATSTVINFRPDIWVFPFLNVYGVLARTNSSTAIDAVLTLPNQDGFEDIFDFSTKVEFEGSTVGFGLTPTIGVAGGWIALDMNFSWSDINELEDPVYTFVFGPRIGKTFHFRRPDQNIAVWVGAFRVDIKNETSGSLPFSEIFDFDGSLQEKIDDGMQAVVTKQQELDDWFNALSPPQQVVNRPKYEAATTILGAANNFLFRLEDAGQRIADSSVQYNIDKRQKNLWNMVVGGQYQFNKNLMVRAEFGFLGERTQFIGGLQYRFRL</sequence>
<evidence type="ECO:0000313" key="2">
    <source>
        <dbReference type="Proteomes" id="UP000239800"/>
    </source>
</evidence>
<dbReference type="AlphaFoldDB" id="A0A2S7KNZ1"/>
<keyword evidence="2" id="KW-1185">Reference proteome</keyword>